<protein>
    <submittedName>
        <fullName evidence="4">CDP-alcohol phosphatidyltransferase family protein</fullName>
        <ecNumber evidence="4">2.7.8.-</ecNumber>
    </submittedName>
</protein>
<keyword evidence="3" id="KW-0812">Transmembrane</keyword>
<dbReference type="Pfam" id="PF01066">
    <property type="entry name" value="CDP-OH_P_transf"/>
    <property type="match status" value="1"/>
</dbReference>
<sequence>MSLNDFRRSIGGKMTRGLSGLLARSGLSPNAVTVIGFLITVAAAYIIAEGNLLAGGLVVLFAGFFDMLDGALARATNRVTKFGAILDATLDRLSEAALFLGILVYFAPDGNTAPILLTGATMAGALTVSYLRARTEATGLEGKAGWFTRPERVIVLTAGLLTGWLIAALAVICIMSYITVGQRLAGAYRQLGGK</sequence>
<evidence type="ECO:0000256" key="1">
    <source>
        <dbReference type="ARBA" id="ARBA00022679"/>
    </source>
</evidence>
<dbReference type="Gene3D" id="1.20.120.1760">
    <property type="match status" value="1"/>
</dbReference>
<dbReference type="PROSITE" id="PS00379">
    <property type="entry name" value="CDP_ALCOHOL_P_TRANSF"/>
    <property type="match status" value="1"/>
</dbReference>
<evidence type="ECO:0000256" key="3">
    <source>
        <dbReference type="SAM" id="Phobius"/>
    </source>
</evidence>
<reference evidence="4 5" key="1">
    <citation type="submission" date="2024-03" db="EMBL/GenBank/DDBJ databases">
        <title>A Dehalogenimonas Isolated from Estuarine Sediments Dihaloeliminates Chlorinated Alkanes.</title>
        <authorList>
            <person name="Yang Y."/>
            <person name="Wang H."/>
        </authorList>
    </citation>
    <scope>NUCLEOTIDE SEQUENCE [LARGE SCALE GENOMIC DNA]</scope>
    <source>
        <strain evidence="4 5">W</strain>
    </source>
</reference>
<feature type="transmembrane region" description="Helical" evidence="3">
    <location>
        <begin position="153"/>
        <end position="178"/>
    </location>
</feature>
<dbReference type="RefSeq" id="WP_338737194.1">
    <property type="nucleotide sequence ID" value="NZ_CP146612.1"/>
</dbReference>
<keyword evidence="3" id="KW-1133">Transmembrane helix</keyword>
<dbReference type="InterPro" id="IPR000462">
    <property type="entry name" value="CDP-OH_P_trans"/>
</dbReference>
<dbReference type="GO" id="GO:0016740">
    <property type="term" value="F:transferase activity"/>
    <property type="evidence" value="ECO:0007669"/>
    <property type="project" value="UniProtKB-KW"/>
</dbReference>
<feature type="transmembrane region" description="Helical" evidence="3">
    <location>
        <begin position="53"/>
        <end position="72"/>
    </location>
</feature>
<feature type="transmembrane region" description="Helical" evidence="3">
    <location>
        <begin position="84"/>
        <end position="107"/>
    </location>
</feature>
<evidence type="ECO:0000256" key="2">
    <source>
        <dbReference type="RuleBase" id="RU003750"/>
    </source>
</evidence>
<dbReference type="EMBL" id="CP146612">
    <property type="protein sequence ID" value="WWX25060.1"/>
    <property type="molecule type" value="Genomic_DNA"/>
</dbReference>
<dbReference type="EC" id="2.7.8.-" evidence="4"/>
<evidence type="ECO:0000313" key="4">
    <source>
        <dbReference type="EMBL" id="WWX25060.1"/>
    </source>
</evidence>
<proteinExistence type="inferred from homology"/>
<evidence type="ECO:0000313" key="5">
    <source>
        <dbReference type="Proteomes" id="UP001375370"/>
    </source>
</evidence>
<gene>
    <name evidence="4" type="ORF">V8247_07315</name>
</gene>
<organism evidence="4 5">
    <name type="scientific">Candidatus Dehalogenimonas loeffleri</name>
    <dbReference type="NCBI Taxonomy" id="3127115"/>
    <lineage>
        <taxon>Bacteria</taxon>
        <taxon>Bacillati</taxon>
        <taxon>Chloroflexota</taxon>
        <taxon>Dehalococcoidia</taxon>
        <taxon>Dehalococcoidales</taxon>
        <taxon>Dehalococcoidaceae</taxon>
        <taxon>Dehalogenimonas</taxon>
    </lineage>
</organism>
<feature type="transmembrane region" description="Helical" evidence="3">
    <location>
        <begin position="21"/>
        <end position="47"/>
    </location>
</feature>
<comment type="similarity">
    <text evidence="2">Belongs to the CDP-alcohol phosphatidyltransferase class-I family.</text>
</comment>
<name>A0ABZ2J2B4_9CHLR</name>
<dbReference type="InterPro" id="IPR048254">
    <property type="entry name" value="CDP_ALCOHOL_P_TRANSF_CS"/>
</dbReference>
<dbReference type="InterPro" id="IPR043130">
    <property type="entry name" value="CDP-OH_PTrfase_TM_dom"/>
</dbReference>
<accession>A0ABZ2J2B4</accession>
<keyword evidence="5" id="KW-1185">Reference proteome</keyword>
<keyword evidence="1 2" id="KW-0808">Transferase</keyword>
<keyword evidence="3" id="KW-0472">Membrane</keyword>
<dbReference type="Proteomes" id="UP001375370">
    <property type="component" value="Chromosome"/>
</dbReference>